<dbReference type="InterPro" id="IPR003615">
    <property type="entry name" value="HNH_nuc"/>
</dbReference>
<reference evidence="2" key="1">
    <citation type="submission" date="2020-07" db="EMBL/GenBank/DDBJ databases">
        <title>Persistence and transmission of plasmid-borne blaNDM genes carried by diverse species of Enterobacterium in a Chinese goose farm.</title>
        <authorList>
            <person name="Fang L.-X."/>
            <person name="Cen D.-J."/>
        </authorList>
    </citation>
    <scope>NUCLEOTIDE SEQUENCE</scope>
    <source>
        <strain evidence="2">M2</strain>
        <plasmid evidence="2">pM2-1</plasmid>
    </source>
</reference>
<evidence type="ECO:0000259" key="1">
    <source>
        <dbReference type="Pfam" id="PF13391"/>
    </source>
</evidence>
<sequence>MELNKNGYPTGLLVRAVWDCCDDLYEKLGRAPSRQEFNNEIRKREPHRTGISTHSRQWGEWIRFHNFSTYVADIPGIIPEEMLHPQYLRVWYAVTQLSSASAVDIVKWILNSNAPLKESEVRIQLDALTVNSKARYRYLGSRKNARSDQGSPYDLLFRTGKLRNTRYELYVQELHGVWDISDDGKTPKRIISPRQCDRLVVEARDELFADLSEEEVDSRLKALREVVIRQGQPAFRRKLIEAYEGKCAVTGCSIQVLLEAAHIIPYEGLWHTQVQHGLLLKTDIHTLFDRGLLWIDSKMLIRLSDLLAGTEYAELDGQKLRLPSDKRHWPLEIHLEEHRQYCNEELNEN</sequence>
<evidence type="ECO:0000313" key="2">
    <source>
        <dbReference type="EMBL" id="QSM62367.1"/>
    </source>
</evidence>
<accession>A0A899NGY4</accession>
<feature type="domain" description="HNH nuclease" evidence="1">
    <location>
        <begin position="247"/>
        <end position="296"/>
    </location>
</feature>
<organism evidence="2">
    <name type="scientific">Providencia stuartii</name>
    <dbReference type="NCBI Taxonomy" id="588"/>
    <lineage>
        <taxon>Bacteria</taxon>
        <taxon>Pseudomonadati</taxon>
        <taxon>Pseudomonadota</taxon>
        <taxon>Gammaproteobacteria</taxon>
        <taxon>Enterobacterales</taxon>
        <taxon>Morganellaceae</taxon>
        <taxon>Providencia</taxon>
    </lineage>
</organism>
<protein>
    <recommendedName>
        <fullName evidence="1">HNH nuclease domain-containing protein</fullName>
    </recommendedName>
</protein>
<dbReference type="AlphaFoldDB" id="A0A899NGY4"/>
<proteinExistence type="predicted"/>
<dbReference type="EMBL" id="MT813046">
    <property type="protein sequence ID" value="QSM62367.1"/>
    <property type="molecule type" value="Genomic_DNA"/>
</dbReference>
<dbReference type="RefSeq" id="WP_052219370.1">
    <property type="nucleotide sequence ID" value="NZ_CP095444.1"/>
</dbReference>
<geneLocation type="plasmid" evidence="2">
    <name>pM2-1</name>
</geneLocation>
<dbReference type="Pfam" id="PF13391">
    <property type="entry name" value="HNH_2"/>
    <property type="match status" value="1"/>
</dbReference>
<keyword evidence="2" id="KW-0614">Plasmid</keyword>
<gene>
    <name evidence="2" type="ORF">EKPLLCFL_00132</name>
</gene>
<name>A0A899NGY4_PROST</name>